<reference evidence="2" key="1">
    <citation type="submission" date="2021-01" db="EMBL/GenBank/DDBJ databases">
        <title>Modified the classification status of verrucomicrobia.</title>
        <authorList>
            <person name="Feng X."/>
        </authorList>
    </citation>
    <scope>NUCLEOTIDE SEQUENCE</scope>
    <source>
        <strain evidence="2">KCTC 13126</strain>
    </source>
</reference>
<comment type="caution">
    <text evidence="2">The sequence shown here is derived from an EMBL/GenBank/DDBJ whole genome shotgun (WGS) entry which is preliminary data.</text>
</comment>
<keyword evidence="1" id="KW-0732">Signal</keyword>
<evidence type="ECO:0000256" key="1">
    <source>
        <dbReference type="SAM" id="SignalP"/>
    </source>
</evidence>
<evidence type="ECO:0008006" key="4">
    <source>
        <dbReference type="Google" id="ProtNLM"/>
    </source>
</evidence>
<evidence type="ECO:0000313" key="3">
    <source>
        <dbReference type="Proteomes" id="UP000617628"/>
    </source>
</evidence>
<name>A0A934S4Q2_9BACT</name>
<dbReference type="InterPro" id="IPR036237">
    <property type="entry name" value="Xyl_isomerase-like_sf"/>
</dbReference>
<dbReference type="RefSeq" id="WP_200357537.1">
    <property type="nucleotide sequence ID" value="NZ_JAENIL010000045.1"/>
</dbReference>
<organism evidence="2 3">
    <name type="scientific">Pelagicoccus mobilis</name>
    <dbReference type="NCBI Taxonomy" id="415221"/>
    <lineage>
        <taxon>Bacteria</taxon>
        <taxon>Pseudomonadati</taxon>
        <taxon>Verrucomicrobiota</taxon>
        <taxon>Opitutia</taxon>
        <taxon>Puniceicoccales</taxon>
        <taxon>Pelagicoccaceae</taxon>
        <taxon>Pelagicoccus</taxon>
    </lineage>
</organism>
<feature type="chain" id="PRO_5036782258" description="Sugar phosphate isomerase/epimerase" evidence="1">
    <location>
        <begin position="22"/>
        <end position="283"/>
    </location>
</feature>
<dbReference type="AlphaFoldDB" id="A0A934S4Q2"/>
<dbReference type="Gene3D" id="3.20.20.150">
    <property type="entry name" value="Divalent-metal-dependent TIM barrel enzymes"/>
    <property type="match status" value="1"/>
</dbReference>
<protein>
    <recommendedName>
        <fullName evidence="4">Sugar phosphate isomerase/epimerase</fullName>
    </recommendedName>
</protein>
<accession>A0A934S4Q2</accession>
<dbReference type="SUPFAM" id="SSF51658">
    <property type="entry name" value="Xylose isomerase-like"/>
    <property type="match status" value="1"/>
</dbReference>
<evidence type="ECO:0000313" key="2">
    <source>
        <dbReference type="EMBL" id="MBK1879324.1"/>
    </source>
</evidence>
<sequence>MHSLKRLASVLFSLIATAMHATPQNPIFAMSYGFSDHSIAERIEFLAEVGYNGIGGFVHNKKTLEEFRQTIQHPLVASGQFRVYGVYMPLNLERDDALPIVQSVLELGHSQNAPIWLALQNPNVTEEATVNFTQAVCDLAAKFDTEVILYPHDRHYILDVEDSITIIKKVARPNLYTSLQLPHELRAGNAHRLSEVVELASPYSKLATVSGANLPGNYTPGSRDWSDVVQDLATSQYDVESWIQLLKDSNYSGPLGYNNWKIPEDTEEHHRKTIGLLNLYLSR</sequence>
<keyword evidence="3" id="KW-1185">Reference proteome</keyword>
<feature type="signal peptide" evidence="1">
    <location>
        <begin position="1"/>
        <end position="21"/>
    </location>
</feature>
<dbReference type="EMBL" id="JAENIL010000045">
    <property type="protein sequence ID" value="MBK1879324.1"/>
    <property type="molecule type" value="Genomic_DNA"/>
</dbReference>
<proteinExistence type="predicted"/>
<dbReference type="Proteomes" id="UP000617628">
    <property type="component" value="Unassembled WGS sequence"/>
</dbReference>
<gene>
    <name evidence="2" type="ORF">JIN87_20725</name>
</gene>